<dbReference type="Proteomes" id="UP000774804">
    <property type="component" value="Unassembled WGS sequence"/>
</dbReference>
<dbReference type="EMBL" id="RCMK01001860">
    <property type="protein sequence ID" value="KAG2887567.1"/>
    <property type="molecule type" value="Genomic_DNA"/>
</dbReference>
<sequence length="67" mass="7142">MPVCAANVASSILRQKTDLLTSDKLTFVRLNSRQLRLVEAEGSSLAALVKKAPTANKANEITASMVV</sequence>
<dbReference type="Proteomes" id="UP000697107">
    <property type="component" value="Unassembled WGS sequence"/>
</dbReference>
<evidence type="ECO:0000313" key="2">
    <source>
        <dbReference type="EMBL" id="KAG2880204.1"/>
    </source>
</evidence>
<proteinExistence type="predicted"/>
<evidence type="ECO:0000313" key="4">
    <source>
        <dbReference type="EMBL" id="KAG2960103.1"/>
    </source>
</evidence>
<dbReference type="EMBL" id="RCMG01001773">
    <property type="protein sequence ID" value="KAG2820202.1"/>
    <property type="molecule type" value="Genomic_DNA"/>
</dbReference>
<protein>
    <submittedName>
        <fullName evidence="3">Uncharacterized protein</fullName>
    </submittedName>
</protein>
<accession>A0A8T1AUN9</accession>
<dbReference type="Proteomes" id="UP000735874">
    <property type="component" value="Unassembled WGS sequence"/>
</dbReference>
<evidence type="ECO:0000313" key="1">
    <source>
        <dbReference type="EMBL" id="KAG2820202.1"/>
    </source>
</evidence>
<name>A0A8T1AUN9_9STRA</name>
<dbReference type="EMBL" id="RCMI01001899">
    <property type="protein sequence ID" value="KAG2880204.1"/>
    <property type="molecule type" value="Genomic_DNA"/>
</dbReference>
<comment type="caution">
    <text evidence="3">The sequence shown here is derived from an EMBL/GenBank/DDBJ whole genome shotgun (WGS) entry which is preliminary data.</text>
</comment>
<gene>
    <name evidence="1" type="ORF">PC113_g22633</name>
    <name evidence="2" type="ORF">PC115_g22576</name>
    <name evidence="3" type="ORF">PC117_g25132</name>
    <name evidence="4" type="ORF">PC118_g22689</name>
</gene>
<dbReference type="EMBL" id="RCML01001844">
    <property type="protein sequence ID" value="KAG2960103.1"/>
    <property type="molecule type" value="Genomic_DNA"/>
</dbReference>
<reference evidence="3" key="1">
    <citation type="submission" date="2018-10" db="EMBL/GenBank/DDBJ databases">
        <title>Effector identification in a new, highly contiguous assembly of the strawberry crown rot pathogen Phytophthora cactorum.</title>
        <authorList>
            <person name="Armitage A.D."/>
            <person name="Nellist C.F."/>
            <person name="Bates H."/>
            <person name="Vickerstaff R.J."/>
            <person name="Harrison R.J."/>
        </authorList>
    </citation>
    <scope>NUCLEOTIDE SEQUENCE</scope>
    <source>
        <strain evidence="1">15-7</strain>
        <strain evidence="2">4032</strain>
        <strain evidence="3">4040</strain>
        <strain evidence="4">P415</strain>
    </source>
</reference>
<dbReference type="VEuPathDB" id="FungiDB:PC110_g16342"/>
<evidence type="ECO:0000313" key="5">
    <source>
        <dbReference type="Proteomes" id="UP000736787"/>
    </source>
</evidence>
<dbReference type="AlphaFoldDB" id="A0A8T1AUN9"/>
<organism evidence="3 5">
    <name type="scientific">Phytophthora cactorum</name>
    <dbReference type="NCBI Taxonomy" id="29920"/>
    <lineage>
        <taxon>Eukaryota</taxon>
        <taxon>Sar</taxon>
        <taxon>Stramenopiles</taxon>
        <taxon>Oomycota</taxon>
        <taxon>Peronosporomycetes</taxon>
        <taxon>Peronosporales</taxon>
        <taxon>Peronosporaceae</taxon>
        <taxon>Phytophthora</taxon>
    </lineage>
</organism>
<dbReference type="Proteomes" id="UP000736787">
    <property type="component" value="Unassembled WGS sequence"/>
</dbReference>
<evidence type="ECO:0000313" key="3">
    <source>
        <dbReference type="EMBL" id="KAG2887567.1"/>
    </source>
</evidence>